<dbReference type="GO" id="GO:0099536">
    <property type="term" value="P:synaptic signaling"/>
    <property type="evidence" value="ECO:0007669"/>
    <property type="project" value="TreeGrafter"/>
</dbReference>
<reference evidence="6" key="1">
    <citation type="submission" date="2023-07" db="EMBL/GenBank/DDBJ databases">
        <title>Chromosome-level genome assembly of Artemia franciscana.</title>
        <authorList>
            <person name="Jo E."/>
        </authorList>
    </citation>
    <scope>NUCLEOTIDE SEQUENCE</scope>
    <source>
        <tissue evidence="6">Whole body</tissue>
    </source>
</reference>
<evidence type="ECO:0000259" key="5">
    <source>
        <dbReference type="PROSITE" id="PS50135"/>
    </source>
</evidence>
<accession>A0AA88LJP3</accession>
<evidence type="ECO:0000256" key="3">
    <source>
        <dbReference type="ARBA" id="ARBA00022833"/>
    </source>
</evidence>
<gene>
    <name evidence="6" type="ORF">QYM36_001019</name>
</gene>
<dbReference type="GO" id="GO:0045202">
    <property type="term" value="C:synapse"/>
    <property type="evidence" value="ECO:0007669"/>
    <property type="project" value="TreeGrafter"/>
</dbReference>
<dbReference type="SMART" id="SM00291">
    <property type="entry name" value="ZnF_ZZ"/>
    <property type="match status" value="1"/>
</dbReference>
<comment type="caution">
    <text evidence="6">The sequence shown here is derived from an EMBL/GenBank/DDBJ whole genome shotgun (WGS) entry which is preliminary data.</text>
</comment>
<dbReference type="GO" id="GO:0008270">
    <property type="term" value="F:zinc ion binding"/>
    <property type="evidence" value="ECO:0007669"/>
    <property type="project" value="UniProtKB-KW"/>
</dbReference>
<dbReference type="PANTHER" id="PTHR12268">
    <property type="entry name" value="E3 UBIQUITIN-PROTEIN LIGASE KCMF1"/>
    <property type="match status" value="1"/>
</dbReference>
<evidence type="ECO:0000313" key="7">
    <source>
        <dbReference type="Proteomes" id="UP001187531"/>
    </source>
</evidence>
<dbReference type="GO" id="GO:0016010">
    <property type="term" value="C:dystrophin-associated glycoprotein complex"/>
    <property type="evidence" value="ECO:0007669"/>
    <property type="project" value="UniProtKB-ARBA"/>
</dbReference>
<dbReference type="Gene3D" id="1.10.238.10">
    <property type="entry name" value="EF-hand"/>
    <property type="match status" value="2"/>
</dbReference>
<dbReference type="PANTHER" id="PTHR12268:SF27">
    <property type="entry name" value="DYSTROBREVIN, ISOFORM F"/>
    <property type="match status" value="1"/>
</dbReference>
<organism evidence="6 7">
    <name type="scientific">Artemia franciscana</name>
    <name type="common">Brine shrimp</name>
    <name type="synonym">Artemia sanfranciscana</name>
    <dbReference type="NCBI Taxonomy" id="6661"/>
    <lineage>
        <taxon>Eukaryota</taxon>
        <taxon>Metazoa</taxon>
        <taxon>Ecdysozoa</taxon>
        <taxon>Arthropoda</taxon>
        <taxon>Crustacea</taxon>
        <taxon>Branchiopoda</taxon>
        <taxon>Anostraca</taxon>
        <taxon>Artemiidae</taxon>
        <taxon>Artemia</taxon>
    </lineage>
</organism>
<dbReference type="Pfam" id="PF09069">
    <property type="entry name" value="EF-hand_3"/>
    <property type="match status" value="1"/>
</dbReference>
<keyword evidence="3" id="KW-0862">Zinc</keyword>
<dbReference type="Pfam" id="PF00569">
    <property type="entry name" value="ZZ"/>
    <property type="match status" value="1"/>
</dbReference>
<keyword evidence="7" id="KW-1185">Reference proteome</keyword>
<name>A0AA88LJP3_ARTSF</name>
<dbReference type="Gene3D" id="3.30.60.90">
    <property type="match status" value="1"/>
</dbReference>
<dbReference type="SUPFAM" id="SSF47473">
    <property type="entry name" value="EF-hand"/>
    <property type="match status" value="2"/>
</dbReference>
<dbReference type="GO" id="GO:0050804">
    <property type="term" value="P:modulation of chemical synaptic transmission"/>
    <property type="evidence" value="ECO:0007669"/>
    <property type="project" value="UniProtKB-ARBA"/>
</dbReference>
<dbReference type="InterPro" id="IPR050774">
    <property type="entry name" value="KCMF1/Dystrophin"/>
</dbReference>
<dbReference type="Pfam" id="PF09068">
    <property type="entry name" value="EF-hand_2"/>
    <property type="match status" value="1"/>
</dbReference>
<sequence>MIFDFESEYLYKLQEDIKANGFETIRFASYRTGAKLRFVQKKTHLNNVDIWNFVEALKEACLSGNDHDALISSSELLQLFTSLYQSMNKRLPPSQHVRVNNAATTLVHWLLAVYKSRPGKSLRLFSVKVALATMAAGKIMDKLRYLFSLLCDSNGKMLPDRFHNFLEDILAIPSVMCESPTFSFKEELLDQVFSDPKEVTITVFIDLIMSDPIPDCLVWLPLLHRISTAENVIHDVPCSSCPRESYIGFRYNCQRCPDFNQCQDCFWLGRVSQNHSTDHEMKEIVDEHKKSMDLEKNLVGTIQSNLIANAPLLEEKVLNKKGRGTSDEIIE</sequence>
<evidence type="ECO:0000256" key="4">
    <source>
        <dbReference type="PROSITE-ProRule" id="PRU00228"/>
    </source>
</evidence>
<dbReference type="InterPro" id="IPR011992">
    <property type="entry name" value="EF-hand-dom_pair"/>
</dbReference>
<protein>
    <recommendedName>
        <fullName evidence="5">ZZ-type domain-containing protein</fullName>
    </recommendedName>
</protein>
<evidence type="ECO:0000256" key="2">
    <source>
        <dbReference type="ARBA" id="ARBA00022771"/>
    </source>
</evidence>
<proteinExistence type="predicted"/>
<dbReference type="InterPro" id="IPR043145">
    <property type="entry name" value="Znf_ZZ_sf"/>
</dbReference>
<dbReference type="EMBL" id="JAVRJZ010000003">
    <property type="protein sequence ID" value="KAK2724365.1"/>
    <property type="molecule type" value="Genomic_DNA"/>
</dbReference>
<dbReference type="InterPro" id="IPR015153">
    <property type="entry name" value="EF-hand_dom_typ1"/>
</dbReference>
<dbReference type="InterPro" id="IPR000433">
    <property type="entry name" value="Znf_ZZ"/>
</dbReference>
<keyword evidence="2 4" id="KW-0863">Zinc-finger</keyword>
<dbReference type="GO" id="GO:0046716">
    <property type="term" value="P:muscle cell cellular homeostasis"/>
    <property type="evidence" value="ECO:0007669"/>
    <property type="project" value="UniProtKB-ARBA"/>
</dbReference>
<evidence type="ECO:0000313" key="6">
    <source>
        <dbReference type="EMBL" id="KAK2724365.1"/>
    </source>
</evidence>
<dbReference type="SUPFAM" id="SSF57850">
    <property type="entry name" value="RING/U-box"/>
    <property type="match status" value="1"/>
</dbReference>
<feature type="domain" description="ZZ-type" evidence="5">
    <location>
        <begin position="233"/>
        <end position="289"/>
    </location>
</feature>
<dbReference type="PROSITE" id="PS50135">
    <property type="entry name" value="ZF_ZZ_2"/>
    <property type="match status" value="1"/>
</dbReference>
<dbReference type="Proteomes" id="UP001187531">
    <property type="component" value="Unassembled WGS sequence"/>
</dbReference>
<dbReference type="AlphaFoldDB" id="A0AA88LJP3"/>
<dbReference type="InterPro" id="IPR015154">
    <property type="entry name" value="EF-hand_dom_typ2"/>
</dbReference>
<keyword evidence="1" id="KW-0479">Metal-binding</keyword>
<evidence type="ECO:0000256" key="1">
    <source>
        <dbReference type="ARBA" id="ARBA00022723"/>
    </source>
</evidence>